<dbReference type="Gene3D" id="1.10.287.130">
    <property type="match status" value="1"/>
</dbReference>
<dbReference type="GO" id="GO:0000155">
    <property type="term" value="F:phosphorelay sensor kinase activity"/>
    <property type="evidence" value="ECO:0007669"/>
    <property type="project" value="InterPro"/>
</dbReference>
<dbReference type="SUPFAM" id="SSF52172">
    <property type="entry name" value="CheY-like"/>
    <property type="match status" value="1"/>
</dbReference>
<dbReference type="Gene3D" id="3.40.50.2300">
    <property type="match status" value="1"/>
</dbReference>
<feature type="transmembrane region" description="Helical" evidence="5">
    <location>
        <begin position="20"/>
        <end position="41"/>
    </location>
</feature>
<dbReference type="PANTHER" id="PTHR43065">
    <property type="entry name" value="SENSOR HISTIDINE KINASE"/>
    <property type="match status" value="1"/>
</dbReference>
<dbReference type="PROSITE" id="PS50109">
    <property type="entry name" value="HIS_KIN"/>
    <property type="match status" value="1"/>
</dbReference>
<dbReference type="Proteomes" id="UP000446768">
    <property type="component" value="Unassembled WGS sequence"/>
</dbReference>
<dbReference type="InterPro" id="IPR003594">
    <property type="entry name" value="HATPase_dom"/>
</dbReference>
<dbReference type="SUPFAM" id="SSF55874">
    <property type="entry name" value="ATPase domain of HSP90 chaperone/DNA topoisomerase II/histidine kinase"/>
    <property type="match status" value="1"/>
</dbReference>
<dbReference type="EMBL" id="WKJJ01000033">
    <property type="protein sequence ID" value="MRV76494.1"/>
    <property type="molecule type" value="Genomic_DNA"/>
</dbReference>
<proteinExistence type="predicted"/>
<dbReference type="InterPro" id="IPR003661">
    <property type="entry name" value="HisK_dim/P_dom"/>
</dbReference>
<dbReference type="SUPFAM" id="SSF47384">
    <property type="entry name" value="Homodimeric domain of signal transducing histidine kinase"/>
    <property type="match status" value="1"/>
</dbReference>
<evidence type="ECO:0000256" key="3">
    <source>
        <dbReference type="ARBA" id="ARBA00022553"/>
    </source>
</evidence>
<reference evidence="8 9" key="1">
    <citation type="submission" date="2019-11" db="EMBL/GenBank/DDBJ databases">
        <title>Novel species isolated from a subtropical stream in China.</title>
        <authorList>
            <person name="Lu H."/>
        </authorList>
    </citation>
    <scope>NUCLEOTIDE SEQUENCE [LARGE SCALE GENOMIC DNA]</scope>
    <source>
        <strain evidence="8 9">FT92W</strain>
    </source>
</reference>
<dbReference type="PROSITE" id="PS50110">
    <property type="entry name" value="RESPONSE_REGULATORY"/>
    <property type="match status" value="1"/>
</dbReference>
<dbReference type="CDD" id="cd00082">
    <property type="entry name" value="HisKA"/>
    <property type="match status" value="1"/>
</dbReference>
<feature type="transmembrane region" description="Helical" evidence="5">
    <location>
        <begin position="248"/>
        <end position="269"/>
    </location>
</feature>
<evidence type="ECO:0000256" key="2">
    <source>
        <dbReference type="ARBA" id="ARBA00012438"/>
    </source>
</evidence>
<keyword evidence="9" id="KW-1185">Reference proteome</keyword>
<dbReference type="Pfam" id="PF17158">
    <property type="entry name" value="MASE4"/>
    <property type="match status" value="1"/>
</dbReference>
<dbReference type="SMART" id="SM00387">
    <property type="entry name" value="HATPase_c"/>
    <property type="match status" value="1"/>
</dbReference>
<feature type="transmembrane region" description="Helical" evidence="5">
    <location>
        <begin position="162"/>
        <end position="180"/>
    </location>
</feature>
<dbReference type="Pfam" id="PF00072">
    <property type="entry name" value="Response_reg"/>
    <property type="match status" value="1"/>
</dbReference>
<feature type="transmembrane region" description="Helical" evidence="5">
    <location>
        <begin position="53"/>
        <end position="72"/>
    </location>
</feature>
<keyword evidence="5" id="KW-0472">Membrane</keyword>
<feature type="domain" description="Response regulatory" evidence="7">
    <location>
        <begin position="562"/>
        <end position="676"/>
    </location>
</feature>
<feature type="modified residue" description="4-aspartylphosphate" evidence="4">
    <location>
        <position position="613"/>
    </location>
</feature>
<dbReference type="InterPro" id="IPR005467">
    <property type="entry name" value="His_kinase_dom"/>
</dbReference>
<evidence type="ECO:0000259" key="7">
    <source>
        <dbReference type="PROSITE" id="PS50110"/>
    </source>
</evidence>
<sequence length="682" mass="73733">MNVFPQSGLLAQRAVSRRELGLLAAVFAGYMALVAMLVPFAGVEWPRLPHVSSVFAIGIGILHGLTALLLGFEFKCRPGQPLRLLAVAYAYSAIMALLHLLTFPGALLPDTALLGRKETVAWLYLAWQTGYAGLAVTAIVLQARTPREGAVPRIRGVAPAMWLTAGGIAVIYAGSVYLPLPGYFAGDQFLQFINWTMWFMAAVVAVGIAVLITSRNTHVSLFSWLSIPLLTMLGGIILSNIGGGRYTVGWYAARGSYLLGSTVVLVLLLERIARLQQSLVNTVESLAKQTEHLQAEIQKREATEMMLVQAQKMEVVGQLAGGIAHDFNNFLQVVNMRMELLQYKLRGQNMEEDFSVIRRGVRRVQSLIQHLLSFSGRRSYQPKLVDLQRLLPDCVDFARATIGVRIDVQLAVDEGTPLVLVNPSELEAAMLNLIVNARDAMQEAGAVQVRASRLRLPPSNAHQLPPGLYARLSVTDAGSGIPAHVLPHVFDPFFTTKQKGKGTGLGLAQVYGFAHRQGGTATIVSQQDKGTVVTIILPAAAPGAGPDSDDTQPLSSYTRGGTVLVVDDNKAVAESSRALLEQLGYLVTIAESADEALEVLATGQCKPAIVLSDIVMPGQMDGIGLARTLRQRYPGIGVLLATGFSRDETDTLQTEFRVLRKPYSMRELQEGILGLQSKTVPA</sequence>
<evidence type="ECO:0000256" key="5">
    <source>
        <dbReference type="SAM" id="Phobius"/>
    </source>
</evidence>
<accession>A0A7X2IUY5</accession>
<dbReference type="PANTHER" id="PTHR43065:SF42">
    <property type="entry name" value="TWO-COMPONENT SENSOR PPRA"/>
    <property type="match status" value="1"/>
</dbReference>
<dbReference type="InterPro" id="IPR036890">
    <property type="entry name" value="HATPase_C_sf"/>
</dbReference>
<evidence type="ECO:0000313" key="8">
    <source>
        <dbReference type="EMBL" id="MRV76494.1"/>
    </source>
</evidence>
<evidence type="ECO:0000256" key="4">
    <source>
        <dbReference type="PROSITE-ProRule" id="PRU00169"/>
    </source>
</evidence>
<feature type="transmembrane region" description="Helical" evidence="5">
    <location>
        <begin position="84"/>
        <end position="101"/>
    </location>
</feature>
<dbReference type="PRINTS" id="PR00344">
    <property type="entry name" value="BCTRLSENSOR"/>
</dbReference>
<dbReference type="SMART" id="SM00448">
    <property type="entry name" value="REC"/>
    <property type="match status" value="1"/>
</dbReference>
<dbReference type="InterPro" id="IPR036097">
    <property type="entry name" value="HisK_dim/P_sf"/>
</dbReference>
<keyword evidence="3 4" id="KW-0597">Phosphoprotein</keyword>
<protein>
    <recommendedName>
        <fullName evidence="2">histidine kinase</fullName>
        <ecNumber evidence="2">2.7.13.3</ecNumber>
    </recommendedName>
</protein>
<feature type="transmembrane region" description="Helical" evidence="5">
    <location>
        <begin position="192"/>
        <end position="212"/>
    </location>
</feature>
<dbReference type="InterPro" id="IPR001789">
    <property type="entry name" value="Sig_transdc_resp-reg_receiver"/>
</dbReference>
<evidence type="ECO:0000256" key="1">
    <source>
        <dbReference type="ARBA" id="ARBA00000085"/>
    </source>
</evidence>
<dbReference type="InterPro" id="IPR033424">
    <property type="entry name" value="MASE4"/>
</dbReference>
<dbReference type="InterPro" id="IPR004358">
    <property type="entry name" value="Sig_transdc_His_kin-like_C"/>
</dbReference>
<keyword evidence="5" id="KW-1133">Transmembrane helix</keyword>
<dbReference type="AlphaFoldDB" id="A0A7X2IUY5"/>
<keyword evidence="5" id="KW-0812">Transmembrane</keyword>
<dbReference type="InterPro" id="IPR011006">
    <property type="entry name" value="CheY-like_superfamily"/>
</dbReference>
<dbReference type="Gene3D" id="3.30.565.10">
    <property type="entry name" value="Histidine kinase-like ATPase, C-terminal domain"/>
    <property type="match status" value="1"/>
</dbReference>
<dbReference type="EC" id="2.7.13.3" evidence="2"/>
<feature type="transmembrane region" description="Helical" evidence="5">
    <location>
        <begin position="121"/>
        <end position="141"/>
    </location>
</feature>
<comment type="catalytic activity">
    <reaction evidence="1">
        <text>ATP + protein L-histidine = ADP + protein N-phospho-L-histidine.</text>
        <dbReference type="EC" id="2.7.13.3"/>
    </reaction>
</comment>
<feature type="domain" description="Histidine kinase" evidence="6">
    <location>
        <begin position="322"/>
        <end position="541"/>
    </location>
</feature>
<dbReference type="Pfam" id="PF02518">
    <property type="entry name" value="HATPase_c"/>
    <property type="match status" value="1"/>
</dbReference>
<evidence type="ECO:0000313" key="9">
    <source>
        <dbReference type="Proteomes" id="UP000446768"/>
    </source>
</evidence>
<evidence type="ECO:0000259" key="6">
    <source>
        <dbReference type="PROSITE" id="PS50109"/>
    </source>
</evidence>
<comment type="caution">
    <text evidence="8">The sequence shown here is derived from an EMBL/GenBank/DDBJ whole genome shotgun (WGS) entry which is preliminary data.</text>
</comment>
<organism evidence="8 9">
    <name type="scientific">Pseudoduganella rivuli</name>
    <dbReference type="NCBI Taxonomy" id="2666085"/>
    <lineage>
        <taxon>Bacteria</taxon>
        <taxon>Pseudomonadati</taxon>
        <taxon>Pseudomonadota</taxon>
        <taxon>Betaproteobacteria</taxon>
        <taxon>Burkholderiales</taxon>
        <taxon>Oxalobacteraceae</taxon>
        <taxon>Telluria group</taxon>
        <taxon>Pseudoduganella</taxon>
    </lineage>
</organism>
<name>A0A7X2IUY5_9BURK</name>
<dbReference type="RefSeq" id="WP_154382050.1">
    <property type="nucleotide sequence ID" value="NZ_WKJJ01000033.1"/>
</dbReference>
<gene>
    <name evidence="8" type="ORF">GJ700_32765</name>
</gene>
<feature type="transmembrane region" description="Helical" evidence="5">
    <location>
        <begin position="219"/>
        <end position="242"/>
    </location>
</feature>